<proteinExistence type="predicted"/>
<keyword evidence="3" id="KW-1185">Reference proteome</keyword>
<protein>
    <submittedName>
        <fullName evidence="2">Uncharacterized protein</fullName>
    </submittedName>
</protein>
<dbReference type="EMBL" id="CAJVCH010020483">
    <property type="protein sequence ID" value="CAG7689489.1"/>
    <property type="molecule type" value="Genomic_DNA"/>
</dbReference>
<reference evidence="2" key="1">
    <citation type="submission" date="2021-06" db="EMBL/GenBank/DDBJ databases">
        <authorList>
            <person name="Hodson N. C."/>
            <person name="Mongue J. A."/>
            <person name="Jaron S. K."/>
        </authorList>
    </citation>
    <scope>NUCLEOTIDE SEQUENCE</scope>
</reference>
<organism evidence="2 3">
    <name type="scientific">Allacma fusca</name>
    <dbReference type="NCBI Taxonomy" id="39272"/>
    <lineage>
        <taxon>Eukaryota</taxon>
        <taxon>Metazoa</taxon>
        <taxon>Ecdysozoa</taxon>
        <taxon>Arthropoda</taxon>
        <taxon>Hexapoda</taxon>
        <taxon>Collembola</taxon>
        <taxon>Symphypleona</taxon>
        <taxon>Sminthuridae</taxon>
        <taxon>Allacma</taxon>
    </lineage>
</organism>
<feature type="non-terminal residue" evidence="2">
    <location>
        <position position="1"/>
    </location>
</feature>
<comment type="caution">
    <text evidence="2">The sequence shown here is derived from an EMBL/GenBank/DDBJ whole genome shotgun (WGS) entry which is preliminary data.</text>
</comment>
<feature type="region of interest" description="Disordered" evidence="1">
    <location>
        <begin position="1"/>
        <end position="41"/>
    </location>
</feature>
<sequence>DQREKFWKSVSPTAPAFHAPSRLEAPTPSKLTSSHLPVTKS</sequence>
<evidence type="ECO:0000256" key="1">
    <source>
        <dbReference type="SAM" id="MobiDB-lite"/>
    </source>
</evidence>
<gene>
    <name evidence="2" type="ORF">AFUS01_LOCUS3406</name>
</gene>
<evidence type="ECO:0000313" key="3">
    <source>
        <dbReference type="Proteomes" id="UP000708208"/>
    </source>
</evidence>
<evidence type="ECO:0000313" key="2">
    <source>
        <dbReference type="EMBL" id="CAG7689489.1"/>
    </source>
</evidence>
<dbReference type="AlphaFoldDB" id="A0A8J2JRV1"/>
<accession>A0A8J2JRV1</accession>
<dbReference type="Proteomes" id="UP000708208">
    <property type="component" value="Unassembled WGS sequence"/>
</dbReference>
<name>A0A8J2JRV1_9HEXA</name>
<feature type="compositionally biased region" description="Polar residues" evidence="1">
    <location>
        <begin position="29"/>
        <end position="41"/>
    </location>
</feature>